<dbReference type="Gene3D" id="1.10.8.1180">
    <property type="match status" value="1"/>
</dbReference>
<comment type="subunit">
    <text evidence="3">Homooligomerizes. Interacts with PriB. Component of the replication restart primosome. Primosome assembly occurs via a 'hand-off' mechanism. PriA binds to replication forks, subsequently PriB then DnaT bind; DnaT then displaces ssDNA to generate the helicase loading substrate.</text>
</comment>
<dbReference type="HAMAP" id="MF_01061">
    <property type="entry name" value="DnaT"/>
    <property type="match status" value="1"/>
</dbReference>
<dbReference type="EMBL" id="LFEJ01000012">
    <property type="protein sequence ID" value="KMV35238.1"/>
    <property type="molecule type" value="Genomic_DNA"/>
</dbReference>
<evidence type="ECO:0000256" key="4">
    <source>
        <dbReference type="SAM" id="MobiDB-lite"/>
    </source>
</evidence>
<evidence type="ECO:0000256" key="1">
    <source>
        <dbReference type="ARBA" id="ARBA00022515"/>
    </source>
</evidence>
<gene>
    <name evidence="3" type="primary">dnaT</name>
    <name evidence="6" type="ORF">ACH50_08340</name>
</gene>
<dbReference type="GO" id="GO:1990077">
    <property type="term" value="C:primosome complex"/>
    <property type="evidence" value="ECO:0007669"/>
    <property type="project" value="UniProtKB-UniRule"/>
</dbReference>
<keyword evidence="1 3" id="KW-0639">Primosome</keyword>
<keyword evidence="2 3" id="KW-0235">DNA replication</keyword>
<keyword evidence="3" id="KW-0238">DNA-binding</keyword>
<reference evidence="6 7" key="1">
    <citation type="submission" date="2015-06" db="EMBL/GenBank/DDBJ databases">
        <title>Genome sequencing of Cronobacter sp. strain DJ34 isolated from petroleum contaminated sludge of Duliajan Oil Fields, Assam, India.</title>
        <authorList>
            <person name="Pal S."/>
            <person name="Banerjee T.D."/>
            <person name="Roy A."/>
            <person name="Sar P."/>
            <person name="Kazy S.K."/>
        </authorList>
    </citation>
    <scope>NUCLEOTIDE SEQUENCE [LARGE SCALE GENOMIC DNA]</scope>
    <source>
        <strain evidence="6 7">DJ34</strain>
    </source>
</reference>
<dbReference type="PATRIC" id="fig|1656095.3.peg.3661"/>
<name>A0A0J8VP77_9ENTR</name>
<accession>A0A0J8VP77</accession>
<evidence type="ECO:0000256" key="2">
    <source>
        <dbReference type="ARBA" id="ARBA00022705"/>
    </source>
</evidence>
<dbReference type="InterPro" id="IPR020917">
    <property type="entry name" value="DnaT"/>
</dbReference>
<dbReference type="STRING" id="1121863.GCA_000621185_01805"/>
<dbReference type="AlphaFoldDB" id="A0A0J8VP77"/>
<comment type="caution">
    <text evidence="6">The sequence shown here is derived from an EMBL/GenBank/DDBJ whole genome shotgun (WGS) entry which is preliminary data.</text>
</comment>
<dbReference type="NCBIfam" id="NF002770">
    <property type="entry name" value="PRK02854.1"/>
    <property type="match status" value="1"/>
</dbReference>
<organism evidence="6 7">
    <name type="scientific">Franconibacter pulveris</name>
    <dbReference type="NCBI Taxonomy" id="435910"/>
    <lineage>
        <taxon>Bacteria</taxon>
        <taxon>Pseudomonadati</taxon>
        <taxon>Pseudomonadota</taxon>
        <taxon>Gammaproteobacteria</taxon>
        <taxon>Enterobacterales</taxon>
        <taxon>Enterobacteriaceae</taxon>
        <taxon>Franconibacter</taxon>
    </lineage>
</organism>
<comment type="function">
    <text evidence="3">Involved in the restart of stalled replication forks, which reloads the replicative helicase on sites other than the origin of replication. Can function in multiple replication restart pathways. Displaces ssDNA from a PriB-ssDNA complex. Probably forms a spiral filament on ssDNA.</text>
</comment>
<comment type="similarity">
    <text evidence="3">Belongs to the DnaT family.</text>
</comment>
<evidence type="ECO:0000259" key="5">
    <source>
        <dbReference type="Pfam" id="PF17948"/>
    </source>
</evidence>
<evidence type="ECO:0000313" key="6">
    <source>
        <dbReference type="EMBL" id="KMV35238.1"/>
    </source>
</evidence>
<evidence type="ECO:0000256" key="3">
    <source>
        <dbReference type="HAMAP-Rule" id="MF_01061"/>
    </source>
</evidence>
<evidence type="ECO:0000313" key="7">
    <source>
        <dbReference type="Proteomes" id="UP000037315"/>
    </source>
</evidence>
<dbReference type="OrthoDB" id="6630498at2"/>
<sequence>MSSRVLTADIVDINAFRRDPDSVLAQAERGAVAVFDNNAPAFYAVTPERMAELLAKEAQLAAPQTDVVLDAQLYEEFVDPAQPVPAPAGKFRMYLGWQPDAEFQRMAALWGIPLSQPVTPQELASFVTYWQAEGKVFHHIQWQQKLARSVQMNRAASGNGARRDVNTIPQPDDHIPDGFRG</sequence>
<dbReference type="RefSeq" id="WP_024559383.1">
    <property type="nucleotide sequence ID" value="NZ_LFEJ01000012.1"/>
</dbReference>
<protein>
    <recommendedName>
        <fullName evidence="3">Replication restart protein DnaT</fullName>
    </recommendedName>
</protein>
<feature type="region of interest" description="Disordered" evidence="4">
    <location>
        <begin position="153"/>
        <end position="181"/>
    </location>
</feature>
<proteinExistence type="inferred from homology"/>
<dbReference type="Proteomes" id="UP000037315">
    <property type="component" value="Unassembled WGS sequence"/>
</dbReference>
<keyword evidence="7" id="KW-1185">Reference proteome</keyword>
<dbReference type="GO" id="GO:0003697">
    <property type="term" value="F:single-stranded DNA binding"/>
    <property type="evidence" value="ECO:0007669"/>
    <property type="project" value="UniProtKB-UniRule"/>
</dbReference>
<dbReference type="GO" id="GO:0006269">
    <property type="term" value="P:DNA replication, synthesis of primer"/>
    <property type="evidence" value="ECO:0007669"/>
    <property type="project" value="UniProtKB-KW"/>
</dbReference>
<feature type="domain" description="DnaT DNA-binding" evidence="5">
    <location>
        <begin position="91"/>
        <end position="158"/>
    </location>
</feature>
<feature type="compositionally biased region" description="Basic and acidic residues" evidence="4">
    <location>
        <begin position="161"/>
        <end position="181"/>
    </location>
</feature>
<dbReference type="InterPro" id="IPR040480">
    <property type="entry name" value="DnaT_DNA_bind"/>
</dbReference>
<dbReference type="Pfam" id="PF17948">
    <property type="entry name" value="DnaT"/>
    <property type="match status" value="1"/>
</dbReference>